<dbReference type="GO" id="GO:0007265">
    <property type="term" value="P:Ras protein signal transduction"/>
    <property type="evidence" value="ECO:0007669"/>
    <property type="project" value="TreeGrafter"/>
</dbReference>
<dbReference type="InterPro" id="IPR001607">
    <property type="entry name" value="Znf_UBP"/>
</dbReference>
<dbReference type="PANTHER" id="PTHR24007">
    <property type="entry name" value="BRCA1-ASSOCIATED PROTEIN"/>
    <property type="match status" value="1"/>
</dbReference>
<accession>A0A507E5E2</accession>
<evidence type="ECO:0000256" key="1">
    <source>
        <dbReference type="ARBA" id="ARBA00022723"/>
    </source>
</evidence>
<dbReference type="InterPro" id="IPR013083">
    <property type="entry name" value="Znf_RING/FYVE/PHD"/>
</dbReference>
<feature type="region of interest" description="Disordered" evidence="6">
    <location>
        <begin position="58"/>
        <end position="103"/>
    </location>
</feature>
<evidence type="ECO:0000313" key="9">
    <source>
        <dbReference type="EMBL" id="TPX58308.1"/>
    </source>
</evidence>
<feature type="compositionally biased region" description="Basic residues" evidence="6">
    <location>
        <begin position="191"/>
        <end position="204"/>
    </location>
</feature>
<keyword evidence="5" id="KW-0175">Coiled coil</keyword>
<dbReference type="GO" id="GO:0016567">
    <property type="term" value="P:protein ubiquitination"/>
    <property type="evidence" value="ECO:0007669"/>
    <property type="project" value="TreeGrafter"/>
</dbReference>
<dbReference type="InterPro" id="IPR011422">
    <property type="entry name" value="BRAP2/ETP1_RRM"/>
</dbReference>
<dbReference type="GO" id="GO:0061630">
    <property type="term" value="F:ubiquitin protein ligase activity"/>
    <property type="evidence" value="ECO:0007669"/>
    <property type="project" value="TreeGrafter"/>
</dbReference>
<dbReference type="EMBL" id="QEAQ01000038">
    <property type="protein sequence ID" value="TPX58308.1"/>
    <property type="molecule type" value="Genomic_DNA"/>
</dbReference>
<organism evidence="9 10">
    <name type="scientific">Powellomyces hirtus</name>
    <dbReference type="NCBI Taxonomy" id="109895"/>
    <lineage>
        <taxon>Eukaryota</taxon>
        <taxon>Fungi</taxon>
        <taxon>Fungi incertae sedis</taxon>
        <taxon>Chytridiomycota</taxon>
        <taxon>Chytridiomycota incertae sedis</taxon>
        <taxon>Chytridiomycetes</taxon>
        <taxon>Spizellomycetales</taxon>
        <taxon>Powellomycetaceae</taxon>
        <taxon>Powellomyces</taxon>
    </lineage>
</organism>
<dbReference type="STRING" id="109895.A0A507E5E2"/>
<feature type="compositionally biased region" description="Polar residues" evidence="6">
    <location>
        <begin position="410"/>
        <end position="420"/>
    </location>
</feature>
<dbReference type="GO" id="GO:0005737">
    <property type="term" value="C:cytoplasm"/>
    <property type="evidence" value="ECO:0007669"/>
    <property type="project" value="TreeGrafter"/>
</dbReference>
<dbReference type="PROSITE" id="PS50271">
    <property type="entry name" value="ZF_UBP"/>
    <property type="match status" value="1"/>
</dbReference>
<evidence type="ECO:0000256" key="6">
    <source>
        <dbReference type="SAM" id="MobiDB-lite"/>
    </source>
</evidence>
<feature type="domain" description="UBP-type" evidence="8">
    <location>
        <begin position="471"/>
        <end position="571"/>
    </location>
</feature>
<name>A0A507E5E2_9FUNG</name>
<feature type="coiled-coil region" evidence="5">
    <location>
        <begin position="741"/>
        <end position="768"/>
    </location>
</feature>
<feature type="region of interest" description="Disordered" evidence="6">
    <location>
        <begin position="582"/>
        <end position="606"/>
    </location>
</feature>
<dbReference type="InterPro" id="IPR034931">
    <property type="entry name" value="ETP1_RRM"/>
</dbReference>
<reference evidence="9 10" key="1">
    <citation type="journal article" date="2019" name="Sci. Rep.">
        <title>Comparative genomics of chytrid fungi reveal insights into the obligate biotrophic and pathogenic lifestyle of Synchytrium endobioticum.</title>
        <authorList>
            <person name="van de Vossenberg B.T.L.H."/>
            <person name="Warris S."/>
            <person name="Nguyen H.D.T."/>
            <person name="van Gent-Pelzer M.P.E."/>
            <person name="Joly D.L."/>
            <person name="van de Geest H.C."/>
            <person name="Bonants P.J.M."/>
            <person name="Smith D.S."/>
            <person name="Levesque C.A."/>
            <person name="van der Lee T.A.J."/>
        </authorList>
    </citation>
    <scope>NUCLEOTIDE SEQUENCE [LARGE SCALE GENOMIC DNA]</scope>
    <source>
        <strain evidence="9 10">CBS 809.83</strain>
    </source>
</reference>
<dbReference type="InterPro" id="IPR001841">
    <property type="entry name" value="Znf_RING"/>
</dbReference>
<dbReference type="Pfam" id="PF07576">
    <property type="entry name" value="BRAP2"/>
    <property type="match status" value="1"/>
</dbReference>
<gene>
    <name evidence="9" type="ORF">PhCBS80983_g03217</name>
</gene>
<feature type="domain" description="RING-type" evidence="7">
    <location>
        <begin position="434"/>
        <end position="474"/>
    </location>
</feature>
<dbReference type="Proteomes" id="UP000318582">
    <property type="component" value="Unassembled WGS sequence"/>
</dbReference>
<dbReference type="GO" id="GO:0008270">
    <property type="term" value="F:zinc ion binding"/>
    <property type="evidence" value="ECO:0007669"/>
    <property type="project" value="UniProtKB-KW"/>
</dbReference>
<dbReference type="CDD" id="cd16457">
    <property type="entry name" value="RING-H2_BRAP2"/>
    <property type="match status" value="1"/>
</dbReference>
<keyword evidence="10" id="KW-1185">Reference proteome</keyword>
<evidence type="ECO:0008006" key="11">
    <source>
        <dbReference type="Google" id="ProtNLM"/>
    </source>
</evidence>
<dbReference type="Gene3D" id="3.30.40.10">
    <property type="entry name" value="Zinc/RING finger domain, C3HC4 (zinc finger)"/>
    <property type="match status" value="2"/>
</dbReference>
<dbReference type="Pfam" id="PF02148">
    <property type="entry name" value="zf-UBP"/>
    <property type="match status" value="1"/>
</dbReference>
<sequence>MHWFHLCFEVLVPETLSTTDPRRSFTTDTIDKGPLSPFPADIFDTHLLPTYRVGTVQRVKKGSKAKSKTKSRKAGSAAASGFREQTLDSAKRPQIKDRNDSRAALRKARFQNRANVPLDWRIGGFEIEWFDMNEEQDAGLVGGSEDKTGEHHDYGVERSRSADVHVSSEEEAIRVAGDITAGTQSDPSPYRRSRTRSAKKRQKAHTTPTSGAFIPFQCGKTELNAGILHLYRERAEVENVLAQSSIPLQPEPGQNTATANQMETAKGTGTILCVLAVPSYMTAQDFLTFVGPLRQDMAHLRIVRDSIPNRYMVLIKFRDPSSAQEFYKEYNGREYSSLEPEMCHVVYIKSVEFKSHAIPPYAFPPLPDDPSSLFLPSRLVTTSTTSTTTTAISYSDTRSSTAPADDATETRLTSPVKSPTGAVTTTQLLELPTCPVCLDRMDASASGLLTIVCHHTFHCHCLSKWGDSSCPVCRYSSKFSSSATDPDDDDMLNECMECGSTDNLWICLICGNIGCGRYQEGHAQSHFGETQHLYAMELETQRVWDYAGDGYVHRLIQNRTDGKLVELPAPSRTHSAELADRHHNQNDDNHTVSDSNNNHTGGMTTTSAHYYDNRNYHNDNMVSTKKMESLGLEYTYLLTSQLESQRLWYESRLASLESHLSARIDSTTALLLKAHQDRDAAIATHTETLTALTRAQKDFRTMEARVTKLLDRTVATEKHLVEERALTASLLANQDHYKRTIAGLQMEAGKKEEEVKELNEQIRDLMAFLDTREQCQNSDLQGASLLAVPAPNPTPGTPKRKAKGRK</sequence>
<dbReference type="InterPro" id="IPR047243">
    <property type="entry name" value="RING-H2_BRAP2"/>
</dbReference>
<protein>
    <recommendedName>
        <fullName evidence="11">BRCA1-associated protein</fullName>
    </recommendedName>
</protein>
<feature type="compositionally biased region" description="Basic and acidic residues" evidence="6">
    <location>
        <begin position="85"/>
        <end position="103"/>
    </location>
</feature>
<dbReference type="PANTHER" id="PTHR24007:SF7">
    <property type="entry name" value="BRCA1-ASSOCIATED PROTEIN"/>
    <property type="match status" value="1"/>
</dbReference>
<feature type="compositionally biased region" description="Polar residues" evidence="6">
    <location>
        <begin position="592"/>
        <end position="606"/>
    </location>
</feature>
<keyword evidence="2 4" id="KW-0863">Zinc-finger</keyword>
<keyword evidence="3" id="KW-0862">Zinc</keyword>
<comment type="caution">
    <text evidence="9">The sequence shown here is derived from an EMBL/GenBank/DDBJ whole genome shotgun (WGS) entry which is preliminary data.</text>
</comment>
<keyword evidence="1" id="KW-0479">Metal-binding</keyword>
<feature type="compositionally biased region" description="Basic and acidic residues" evidence="6">
    <location>
        <begin position="144"/>
        <end position="173"/>
    </location>
</feature>
<dbReference type="SMART" id="SM00184">
    <property type="entry name" value="RING"/>
    <property type="match status" value="1"/>
</dbReference>
<feature type="region of interest" description="Disordered" evidence="6">
    <location>
        <begin position="391"/>
        <end position="420"/>
    </location>
</feature>
<dbReference type="PROSITE" id="PS50089">
    <property type="entry name" value="ZF_RING_2"/>
    <property type="match status" value="1"/>
</dbReference>
<dbReference type="AlphaFoldDB" id="A0A507E5E2"/>
<feature type="compositionally biased region" description="Polar residues" evidence="6">
    <location>
        <begin position="391"/>
        <end position="402"/>
    </location>
</feature>
<evidence type="ECO:0000256" key="4">
    <source>
        <dbReference type="PROSITE-ProRule" id="PRU00502"/>
    </source>
</evidence>
<proteinExistence type="predicted"/>
<evidence type="ECO:0000259" key="7">
    <source>
        <dbReference type="PROSITE" id="PS50089"/>
    </source>
</evidence>
<feature type="region of interest" description="Disordered" evidence="6">
    <location>
        <begin position="780"/>
        <end position="806"/>
    </location>
</feature>
<feature type="compositionally biased region" description="Basic and acidic residues" evidence="6">
    <location>
        <begin position="582"/>
        <end position="591"/>
    </location>
</feature>
<evidence type="ECO:0000256" key="5">
    <source>
        <dbReference type="SAM" id="Coils"/>
    </source>
</evidence>
<evidence type="ECO:0000256" key="2">
    <source>
        <dbReference type="ARBA" id="ARBA00022771"/>
    </source>
</evidence>
<feature type="compositionally biased region" description="Basic residues" evidence="6">
    <location>
        <begin position="58"/>
        <end position="73"/>
    </location>
</feature>
<dbReference type="Pfam" id="PF13639">
    <property type="entry name" value="zf-RING_2"/>
    <property type="match status" value="1"/>
</dbReference>
<evidence type="ECO:0000259" key="8">
    <source>
        <dbReference type="PROSITE" id="PS50271"/>
    </source>
</evidence>
<dbReference type="SUPFAM" id="SSF57850">
    <property type="entry name" value="RING/U-box"/>
    <property type="match status" value="2"/>
</dbReference>
<evidence type="ECO:0000313" key="10">
    <source>
        <dbReference type="Proteomes" id="UP000318582"/>
    </source>
</evidence>
<dbReference type="CDD" id="cd12717">
    <property type="entry name" value="RRM_ETP1"/>
    <property type="match status" value="1"/>
</dbReference>
<dbReference type="SMART" id="SM00290">
    <property type="entry name" value="ZnF_UBP"/>
    <property type="match status" value="1"/>
</dbReference>
<evidence type="ECO:0000256" key="3">
    <source>
        <dbReference type="ARBA" id="ARBA00022833"/>
    </source>
</evidence>
<feature type="region of interest" description="Disordered" evidence="6">
    <location>
        <begin position="139"/>
        <end position="211"/>
    </location>
</feature>